<keyword evidence="2" id="KW-0472">Membrane</keyword>
<dbReference type="InterPro" id="IPR021730">
    <property type="entry name" value="YdbH"/>
</dbReference>
<feature type="compositionally biased region" description="Low complexity" evidence="1">
    <location>
        <begin position="1"/>
        <end position="12"/>
    </location>
</feature>
<keyword evidence="2" id="KW-1133">Transmembrane helix</keyword>
<feature type="region of interest" description="Disordered" evidence="1">
    <location>
        <begin position="1056"/>
        <end position="1096"/>
    </location>
</feature>
<dbReference type="EMBL" id="JAHWXP010000004">
    <property type="protein sequence ID" value="MBY8338212.1"/>
    <property type="molecule type" value="Genomic_DNA"/>
</dbReference>
<organism evidence="3 4">
    <name type="scientific">Alteriqipengyuania abyssalis</name>
    <dbReference type="NCBI Taxonomy" id="2860200"/>
    <lineage>
        <taxon>Bacteria</taxon>
        <taxon>Pseudomonadati</taxon>
        <taxon>Pseudomonadota</taxon>
        <taxon>Alphaproteobacteria</taxon>
        <taxon>Sphingomonadales</taxon>
        <taxon>Erythrobacteraceae</taxon>
        <taxon>Alteriqipengyuania</taxon>
    </lineage>
</organism>
<dbReference type="RefSeq" id="WP_222825707.1">
    <property type="nucleotide sequence ID" value="NZ_JAHWXP010000004.1"/>
</dbReference>
<sequence length="1096" mass="114965">MADSAEADLAAGEGEEGARPSSRWARLRPGRRVGYTLIALAALVVIALTIAWLSRERIADDVIQGQLDQYDLPATYDIESIGPNRQVLRNIVVGDPADPDLTVARATVDLRVRPWGTRFGRVTLEKPRFKGTLGEGGISFGTLDRVLFRDTGGEGGLPELDLKIIDGRARIGGAYGDIALGLVGEGRLDGGFAGRYDLRADALDYAGCGLSNARSKGRIGVDGGKPTLRGPLRVAEIACEDPAVQVVDLSSPVTLVVDDTLDGLEVQVDGKVARLSAPSLAAGSSTIEGALALRGGQTSLHYDLRLGNARTTGLAARWIGAKGVARRGRDTGWRVQTSLAGEGLSPSADWLARLRDWQVASKDTLAAPLIARLREALSREARGSSLAAEVTLTTNADGFSLGVPTATLDGASGARILSLSRFAVLPTQGALPRVSGNFTTAGPGIPVMQGRMERSASGRLVFQLAMEEYRAGEARLAIPQLAVAQAPGGTIGLAGAIQASGPLPGGFARGLSLPIKGSYDGNRLALWPDCTRVSFGQLVYANLALDQRTVTLCPAKGRPILTAAGGAVQLAAGAPSLDLSGTLADTPIALKSGPVGFALPGELSARALDVTLGSGDAARFRIDNLKARLGRDIGGTFSGADIGLAAVPLDLRDTAGEWSYRDGVLALTEGSFLLQDRADPPRFEPLAARGARLRLRDNRIVAEAGLREPESDQLVTNVTVEHDLSSGSGFAYLDVPGIRFGKDLQPDDLTRLAFGVIAQTEGAVTGSGKIEWGADGVTSTGQFSSDGLDFAAAFGPVKGASGTIRFDDLLGLTTAPDQRITVGSVNPGIAVEGGTVQFGVREGQLIAVAGASAPFLGGTITLRNLDINIGAQEERAYVFDITGLDAARLVERLELGNVNATGIFDGSITVLFDAQGNGRIVDGTLVSRPPGGNVAYVGELTYEDLTPIANFAFQALRSLDYERLEVEIEGPLTGEIITRLNFTGVAQGAEADSNFLTRQLASLPIEFRINISAPFFALIQNVRSFFDPAFIRDPRSLGLLSDDGVRLRPAITGEEVRAADEAAEEEAAQEEAARAAAQAGKKPERTIQHSESEKRP</sequence>
<feature type="region of interest" description="Disordered" evidence="1">
    <location>
        <begin position="1"/>
        <end position="22"/>
    </location>
</feature>
<feature type="compositionally biased region" description="Basic and acidic residues" evidence="1">
    <location>
        <begin position="1081"/>
        <end position="1096"/>
    </location>
</feature>
<comment type="caution">
    <text evidence="3">The sequence shown here is derived from an EMBL/GenBank/DDBJ whole genome shotgun (WGS) entry which is preliminary data.</text>
</comment>
<keyword evidence="2" id="KW-0812">Transmembrane</keyword>
<evidence type="ECO:0000256" key="2">
    <source>
        <dbReference type="SAM" id="Phobius"/>
    </source>
</evidence>
<evidence type="ECO:0000313" key="4">
    <source>
        <dbReference type="Proteomes" id="UP000759298"/>
    </source>
</evidence>
<keyword evidence="4" id="KW-1185">Reference proteome</keyword>
<accession>A0ABS7PK42</accession>
<evidence type="ECO:0000256" key="1">
    <source>
        <dbReference type="SAM" id="MobiDB-lite"/>
    </source>
</evidence>
<name>A0ABS7PK42_9SPHN</name>
<gene>
    <name evidence="3" type="ORF">KYN89_14270</name>
</gene>
<protein>
    <submittedName>
        <fullName evidence="3">YdbH domain-containing protein</fullName>
    </submittedName>
</protein>
<feature type="transmembrane region" description="Helical" evidence="2">
    <location>
        <begin position="33"/>
        <end position="53"/>
    </location>
</feature>
<dbReference type="Proteomes" id="UP000759298">
    <property type="component" value="Unassembled WGS sequence"/>
</dbReference>
<dbReference type="Pfam" id="PF11739">
    <property type="entry name" value="YdbH-like"/>
    <property type="match status" value="1"/>
</dbReference>
<proteinExistence type="predicted"/>
<reference evidence="3 4" key="1">
    <citation type="submission" date="2021-07" db="EMBL/GenBank/DDBJ databases">
        <title>Alteriqipengyuania abyssalis NZ-12B nov, sp.nov isolated from deep sea sponge in pacific ocean.</title>
        <authorList>
            <person name="Tareen S."/>
            <person name="Wink J."/>
        </authorList>
    </citation>
    <scope>NUCLEOTIDE SEQUENCE [LARGE SCALE GENOMIC DNA]</scope>
    <source>
        <strain evidence="3 4">NZ-12B</strain>
    </source>
</reference>
<evidence type="ECO:0000313" key="3">
    <source>
        <dbReference type="EMBL" id="MBY8338212.1"/>
    </source>
</evidence>